<protein>
    <submittedName>
        <fullName evidence="2">Uncharacterized protein</fullName>
    </submittedName>
</protein>
<name>A0ABR4AC62_9LECA</name>
<gene>
    <name evidence="2" type="ORF">N7G274_003661</name>
</gene>
<evidence type="ECO:0000313" key="3">
    <source>
        <dbReference type="Proteomes" id="UP001590950"/>
    </source>
</evidence>
<accession>A0ABR4AC62</accession>
<feature type="region of interest" description="Disordered" evidence="1">
    <location>
        <begin position="1"/>
        <end position="57"/>
    </location>
</feature>
<dbReference type="EMBL" id="JBEFKJ010000011">
    <property type="protein sequence ID" value="KAL2043355.1"/>
    <property type="molecule type" value="Genomic_DNA"/>
</dbReference>
<feature type="compositionally biased region" description="Polar residues" evidence="1">
    <location>
        <begin position="15"/>
        <end position="30"/>
    </location>
</feature>
<sequence>MGYDDPKPEDYNKAASINNPQTPVQGSPSVSDHLPGRQNYDPVTGPRAAGLPYLSGSTVRTGAHHSWDTVAQNIHRSGNPRRGMSVPQWLRGWEDKWERISGGYTRNGKPKL</sequence>
<feature type="compositionally biased region" description="Basic and acidic residues" evidence="1">
    <location>
        <begin position="1"/>
        <end position="12"/>
    </location>
</feature>
<keyword evidence="3" id="KW-1185">Reference proteome</keyword>
<organism evidence="2 3">
    <name type="scientific">Stereocaulon virgatum</name>
    <dbReference type="NCBI Taxonomy" id="373712"/>
    <lineage>
        <taxon>Eukaryota</taxon>
        <taxon>Fungi</taxon>
        <taxon>Dikarya</taxon>
        <taxon>Ascomycota</taxon>
        <taxon>Pezizomycotina</taxon>
        <taxon>Lecanoromycetes</taxon>
        <taxon>OSLEUM clade</taxon>
        <taxon>Lecanoromycetidae</taxon>
        <taxon>Lecanorales</taxon>
        <taxon>Lecanorineae</taxon>
        <taxon>Stereocaulaceae</taxon>
        <taxon>Stereocaulon</taxon>
    </lineage>
</organism>
<reference evidence="2 3" key="1">
    <citation type="submission" date="2024-09" db="EMBL/GenBank/DDBJ databases">
        <title>Rethinking Asexuality: The Enigmatic Case of Functional Sexual Genes in Lepraria (Stereocaulaceae).</title>
        <authorList>
            <person name="Doellman M."/>
            <person name="Sun Y."/>
            <person name="Barcenas-Pena A."/>
            <person name="Lumbsch H.T."/>
            <person name="Grewe F."/>
        </authorList>
    </citation>
    <scope>NUCLEOTIDE SEQUENCE [LARGE SCALE GENOMIC DNA]</scope>
    <source>
        <strain evidence="2 3">Mercado 3170</strain>
    </source>
</reference>
<evidence type="ECO:0000256" key="1">
    <source>
        <dbReference type="SAM" id="MobiDB-lite"/>
    </source>
</evidence>
<proteinExistence type="predicted"/>
<evidence type="ECO:0000313" key="2">
    <source>
        <dbReference type="EMBL" id="KAL2043355.1"/>
    </source>
</evidence>
<dbReference type="Proteomes" id="UP001590950">
    <property type="component" value="Unassembled WGS sequence"/>
</dbReference>
<comment type="caution">
    <text evidence="2">The sequence shown here is derived from an EMBL/GenBank/DDBJ whole genome shotgun (WGS) entry which is preliminary data.</text>
</comment>